<reference evidence="2" key="2">
    <citation type="submission" date="2020-09" db="EMBL/GenBank/DDBJ databases">
        <authorList>
            <person name="Sun Q."/>
            <person name="Ohkuma M."/>
        </authorList>
    </citation>
    <scope>NUCLEOTIDE SEQUENCE</scope>
    <source>
        <strain evidence="2">JCM 11219</strain>
    </source>
</reference>
<dbReference type="Proteomes" id="UP001060771">
    <property type="component" value="Chromosome"/>
</dbReference>
<keyword evidence="4" id="KW-1185">Reference proteome</keyword>
<accession>A0A830E3S5</accession>
<dbReference type="AlphaFoldDB" id="A0A830E3S5"/>
<reference evidence="4" key="3">
    <citation type="submission" date="2022-09" db="EMBL/GenBank/DDBJ databases">
        <title>Complete genome sequence of Vulcanisaeta souniana.</title>
        <authorList>
            <person name="Kato S."/>
            <person name="Itoh T."/>
            <person name="Ohkuma M."/>
        </authorList>
    </citation>
    <scope>NUCLEOTIDE SEQUENCE [LARGE SCALE GENOMIC DNA]</scope>
    <source>
        <strain evidence="4">JCM 11219</strain>
    </source>
</reference>
<reference evidence="1" key="4">
    <citation type="journal article" date="2023" name="Microbiol. Resour. Announc.">
        <title>Complete Genome Sequence of Vulcanisaeta souniana Strain IC-059, a Hyperthermophilic Archaeon Isolated from Hot Spring Water in Japan.</title>
        <authorList>
            <person name="Kato S."/>
            <person name="Itoh T."/>
            <person name="Wu L."/>
            <person name="Ma J."/>
            <person name="Ohkuma M."/>
        </authorList>
    </citation>
    <scope>NUCLEOTIDE SEQUENCE</scope>
    <source>
        <strain evidence="1">JCM 11219</strain>
    </source>
</reference>
<name>A0A830E3S5_9CREN</name>
<dbReference type="OrthoDB" id="26314at2157"/>
<dbReference type="RefSeq" id="WP_188603400.1">
    <property type="nucleotide sequence ID" value="NZ_AP026830.1"/>
</dbReference>
<reference evidence="2" key="1">
    <citation type="journal article" date="2014" name="Int. J. Syst. Evol. Microbiol.">
        <title>Complete genome sequence of Corynebacterium casei LMG S-19264T (=DSM 44701T), isolated from a smear-ripened cheese.</title>
        <authorList>
            <consortium name="US DOE Joint Genome Institute (JGI-PGF)"/>
            <person name="Walter F."/>
            <person name="Albersmeier A."/>
            <person name="Kalinowski J."/>
            <person name="Ruckert C."/>
        </authorList>
    </citation>
    <scope>NUCLEOTIDE SEQUENCE</scope>
    <source>
        <strain evidence="2">JCM 11219</strain>
    </source>
</reference>
<organism evidence="2 3">
    <name type="scientific">Vulcanisaeta souniana JCM 11219</name>
    <dbReference type="NCBI Taxonomy" id="1293586"/>
    <lineage>
        <taxon>Archaea</taxon>
        <taxon>Thermoproteota</taxon>
        <taxon>Thermoprotei</taxon>
        <taxon>Thermoproteales</taxon>
        <taxon>Thermoproteaceae</taxon>
        <taxon>Vulcanisaeta</taxon>
    </lineage>
</organism>
<evidence type="ECO:0000313" key="2">
    <source>
        <dbReference type="EMBL" id="GGI79146.1"/>
    </source>
</evidence>
<dbReference type="EMBL" id="BMNM01000006">
    <property type="protein sequence ID" value="GGI79146.1"/>
    <property type="molecule type" value="Genomic_DNA"/>
</dbReference>
<sequence length="304" mass="34433">MSLDEITDLANYLLSRMQKKEDLHFATSISKCSLLSLRRDVSIMDEAYTEYLPRVLTMCTTEKHVVRLENLTLELPRLFRCGDALILPKLMLLKENIKSHVIEALLAAALLSSEIQLHYLSKNVDGDIEEGLSITIKPEWGKELLNAVIDSLRNREVRVKTINCNICPLRNICPFSNLGDEIVLPSETSKIVNEIYNSIFMQPTNAQEAHDENKLVPPSTTDREAIRDYLKRVASWAREQGRTWVRVAVGKCPICGRDGTLVIRIVGSNGEKVLYRHGSSTCTVGTIDESVDRLNIKRFLEIEH</sequence>
<gene>
    <name evidence="2" type="ORF">GCM10007112_15160</name>
    <name evidence="1" type="ORF">Vsou_26600</name>
</gene>
<evidence type="ECO:0000313" key="3">
    <source>
        <dbReference type="Proteomes" id="UP000657075"/>
    </source>
</evidence>
<protein>
    <submittedName>
        <fullName evidence="2">Uncharacterized protein</fullName>
    </submittedName>
</protein>
<dbReference type="GeneID" id="76208200"/>
<dbReference type="Proteomes" id="UP000657075">
    <property type="component" value="Unassembled WGS sequence"/>
</dbReference>
<evidence type="ECO:0000313" key="4">
    <source>
        <dbReference type="Proteomes" id="UP001060771"/>
    </source>
</evidence>
<dbReference type="EMBL" id="AP026830">
    <property type="protein sequence ID" value="BDR93567.1"/>
    <property type="molecule type" value="Genomic_DNA"/>
</dbReference>
<evidence type="ECO:0000313" key="1">
    <source>
        <dbReference type="EMBL" id="BDR93567.1"/>
    </source>
</evidence>
<proteinExistence type="predicted"/>